<dbReference type="PANTHER" id="PTHR31272:SF9">
    <property type="entry name" value="BLL1027 PROTEIN"/>
    <property type="match status" value="1"/>
</dbReference>
<keyword evidence="1" id="KW-0812">Transmembrane</keyword>
<feature type="transmembrane region" description="Helical" evidence="1">
    <location>
        <begin position="156"/>
        <end position="176"/>
    </location>
</feature>
<keyword evidence="3" id="KW-1185">Reference proteome</keyword>
<feature type="transmembrane region" description="Helical" evidence="1">
    <location>
        <begin position="79"/>
        <end position="97"/>
    </location>
</feature>
<dbReference type="AlphaFoldDB" id="A0A0P7GS19"/>
<feature type="transmembrane region" description="Helical" evidence="1">
    <location>
        <begin position="50"/>
        <end position="72"/>
    </location>
</feature>
<accession>A0A0P7GS19</accession>
<evidence type="ECO:0000313" key="2">
    <source>
        <dbReference type="EMBL" id="KPN32184.1"/>
    </source>
</evidence>
<proteinExistence type="predicted"/>
<dbReference type="OrthoDB" id="205803at2157"/>
<protein>
    <submittedName>
        <fullName evidence="2">Thiol:disulfide interchange protein</fullName>
    </submittedName>
</protein>
<reference evidence="3" key="1">
    <citation type="submission" date="2013-11" db="EMBL/GenBank/DDBJ databases">
        <authorList>
            <person name="Hoang H.T."/>
            <person name="Killian M.L."/>
            <person name="Madson D.M."/>
            <person name="Arruda P.H.E."/>
            <person name="Sun D."/>
            <person name="Schwartz K.J."/>
            <person name="Yoon K."/>
        </authorList>
    </citation>
    <scope>NUCLEOTIDE SEQUENCE [LARGE SCALE GENOMIC DNA]</scope>
    <source>
        <strain evidence="3">CDK2</strain>
    </source>
</reference>
<evidence type="ECO:0000256" key="1">
    <source>
        <dbReference type="SAM" id="Phobius"/>
    </source>
</evidence>
<feature type="transmembrane region" description="Helical" evidence="1">
    <location>
        <begin position="7"/>
        <end position="30"/>
    </location>
</feature>
<comment type="caution">
    <text evidence="2">The sequence shown here is derived from an EMBL/GenBank/DDBJ whole genome shotgun (WGS) entry which is preliminary data.</text>
</comment>
<dbReference type="PATRIC" id="fig|699431.3.peg.3006"/>
<organism evidence="2 3">
    <name type="scientific">Halolamina pelagica</name>
    <dbReference type="NCBI Taxonomy" id="699431"/>
    <lineage>
        <taxon>Archaea</taxon>
        <taxon>Methanobacteriati</taxon>
        <taxon>Methanobacteriota</taxon>
        <taxon>Stenosarchaea group</taxon>
        <taxon>Halobacteria</taxon>
        <taxon>Halobacteriales</taxon>
        <taxon>Haloferacaceae</taxon>
    </lineage>
</organism>
<dbReference type="InterPro" id="IPR051790">
    <property type="entry name" value="Cytochrome_c-biogenesis_DsbD"/>
</dbReference>
<feature type="transmembrane region" description="Helical" evidence="1">
    <location>
        <begin position="196"/>
        <end position="218"/>
    </location>
</feature>
<dbReference type="RefSeq" id="WP_054584512.1">
    <property type="nucleotide sequence ID" value="NZ_LGUC01000001.1"/>
</dbReference>
<sequence length="219" mass="21521">MLDPGTIGVLGFAAGAGVTTFFAPCAFPLLPGYVGYYLRESDQRVAAVPAAATASAGTLAALALVGGLVLALGRSLTRALPLFEPVVGVALVVFGVLTLRGGELGVDVRLPSRPDTLLGFGVFGAVYGIAAAGCVVPLFLGVVAQALALDGAASGLALGTYALGVAAPLAGVTLLAGAGVDVWRSVGGYTGRIKQAAGVVMIVAGLGQLYLAADLLGVL</sequence>
<dbReference type="EMBL" id="LGUC01000001">
    <property type="protein sequence ID" value="KPN32184.1"/>
    <property type="molecule type" value="Genomic_DNA"/>
</dbReference>
<dbReference type="PANTHER" id="PTHR31272">
    <property type="entry name" value="CYTOCHROME C-TYPE BIOGENESIS PROTEIN HI_1454-RELATED"/>
    <property type="match status" value="1"/>
</dbReference>
<dbReference type="Proteomes" id="UP000050535">
    <property type="component" value="Unassembled WGS sequence"/>
</dbReference>
<name>A0A0P7GS19_9EURY</name>
<gene>
    <name evidence="2" type="ORF">SY89_02946</name>
</gene>
<evidence type="ECO:0000313" key="3">
    <source>
        <dbReference type="Proteomes" id="UP000050535"/>
    </source>
</evidence>
<feature type="transmembrane region" description="Helical" evidence="1">
    <location>
        <begin position="117"/>
        <end position="144"/>
    </location>
</feature>
<keyword evidence="1" id="KW-1133">Transmembrane helix</keyword>
<dbReference type="STRING" id="699431.SY89_02946"/>
<keyword evidence="1" id="KW-0472">Membrane</keyword>